<reference evidence="8 9" key="1">
    <citation type="journal article" date="2011" name="J. Bacteriol.">
        <title>Genome sequence of the halotolerant marine bacterium Myxococcus fulvus HW-1.</title>
        <authorList>
            <person name="Li Z.F."/>
            <person name="Li X."/>
            <person name="Liu H."/>
            <person name="Liu X."/>
            <person name="Han K."/>
            <person name="Wu Z.H."/>
            <person name="Hu W."/>
            <person name="Li F.F."/>
            <person name="Li Y.Z."/>
        </authorList>
    </citation>
    <scope>NUCLEOTIDE SEQUENCE [LARGE SCALE GENOMIC DNA]</scope>
    <source>
        <strain evidence="9">ATCC BAA-855 / HW-1</strain>
    </source>
</reference>
<dbReference type="InterPro" id="IPR010225">
    <property type="entry name" value="HrpB"/>
</dbReference>
<dbReference type="Gene3D" id="3.40.50.300">
    <property type="entry name" value="P-loop containing nucleotide triphosphate hydrolases"/>
    <property type="match status" value="2"/>
</dbReference>
<evidence type="ECO:0000313" key="8">
    <source>
        <dbReference type="EMBL" id="AEI66500.1"/>
    </source>
</evidence>
<dbReference type="SUPFAM" id="SSF52540">
    <property type="entry name" value="P-loop containing nucleoside triphosphate hydrolases"/>
    <property type="match status" value="1"/>
</dbReference>
<evidence type="ECO:0000256" key="3">
    <source>
        <dbReference type="ARBA" id="ARBA00022806"/>
    </source>
</evidence>
<dbReference type="InterPro" id="IPR001650">
    <property type="entry name" value="Helicase_C-like"/>
</dbReference>
<dbReference type="InterPro" id="IPR011545">
    <property type="entry name" value="DEAD/DEAH_box_helicase_dom"/>
</dbReference>
<dbReference type="PANTHER" id="PTHR43519">
    <property type="entry name" value="ATP-DEPENDENT RNA HELICASE HRPB"/>
    <property type="match status" value="1"/>
</dbReference>
<dbReference type="InterPro" id="IPR014001">
    <property type="entry name" value="Helicase_ATP-bd"/>
</dbReference>
<dbReference type="PROSITE" id="PS51192">
    <property type="entry name" value="HELICASE_ATP_BIND_1"/>
    <property type="match status" value="1"/>
</dbReference>
<evidence type="ECO:0000313" key="9">
    <source>
        <dbReference type="Proteomes" id="UP000000488"/>
    </source>
</evidence>
<keyword evidence="4" id="KW-0067">ATP-binding</keyword>
<dbReference type="SMART" id="SM00487">
    <property type="entry name" value="DEXDc"/>
    <property type="match status" value="1"/>
</dbReference>
<feature type="domain" description="Helicase ATP-binding" evidence="6">
    <location>
        <begin position="16"/>
        <end position="180"/>
    </location>
</feature>
<dbReference type="AlphaFoldDB" id="F8CLH6"/>
<dbReference type="Proteomes" id="UP000000488">
    <property type="component" value="Chromosome"/>
</dbReference>
<evidence type="ECO:0000256" key="2">
    <source>
        <dbReference type="ARBA" id="ARBA00022801"/>
    </source>
</evidence>
<dbReference type="EMBL" id="CP002830">
    <property type="protein sequence ID" value="AEI66500.1"/>
    <property type="molecule type" value="Genomic_DNA"/>
</dbReference>
<dbReference type="CDD" id="cd17917">
    <property type="entry name" value="DEXHc_RHA-like"/>
    <property type="match status" value="1"/>
</dbReference>
<dbReference type="Pfam" id="PF00271">
    <property type="entry name" value="Helicase_C"/>
    <property type="match status" value="1"/>
</dbReference>
<feature type="compositionally biased region" description="Basic and acidic residues" evidence="5">
    <location>
        <begin position="833"/>
        <end position="843"/>
    </location>
</feature>
<dbReference type="GO" id="GO:0005524">
    <property type="term" value="F:ATP binding"/>
    <property type="evidence" value="ECO:0007669"/>
    <property type="project" value="UniProtKB-KW"/>
</dbReference>
<dbReference type="Pfam" id="PF00270">
    <property type="entry name" value="DEAD"/>
    <property type="match status" value="1"/>
</dbReference>
<evidence type="ECO:0000256" key="1">
    <source>
        <dbReference type="ARBA" id="ARBA00022741"/>
    </source>
</evidence>
<dbReference type="Gene3D" id="1.20.120.1080">
    <property type="match status" value="1"/>
</dbReference>
<dbReference type="CDD" id="cd18791">
    <property type="entry name" value="SF2_C_RHA"/>
    <property type="match status" value="1"/>
</dbReference>
<protein>
    <submittedName>
        <fullName evidence="8">ATP-dependent helicase HrpB</fullName>
    </submittedName>
</protein>
<dbReference type="PIRSF" id="PIRSF005496">
    <property type="entry name" value="ATP_hel_hrpB"/>
    <property type="match status" value="1"/>
</dbReference>
<evidence type="ECO:0000259" key="7">
    <source>
        <dbReference type="PROSITE" id="PS51194"/>
    </source>
</evidence>
<dbReference type="STRING" id="483219.LILAB_23025"/>
<keyword evidence="1" id="KW-0547">Nucleotide-binding</keyword>
<organism evidence="8 9">
    <name type="scientific">Myxococcus fulvus (strain ATCC BAA-855 / HW-1)</name>
    <dbReference type="NCBI Taxonomy" id="483219"/>
    <lineage>
        <taxon>Bacteria</taxon>
        <taxon>Pseudomonadati</taxon>
        <taxon>Myxococcota</taxon>
        <taxon>Myxococcia</taxon>
        <taxon>Myxococcales</taxon>
        <taxon>Cystobacterineae</taxon>
        <taxon>Myxococcaceae</taxon>
        <taxon>Myxococcus</taxon>
    </lineage>
</organism>
<dbReference type="HOGENOM" id="CLU_001832_5_6_7"/>
<dbReference type="PROSITE" id="PS51194">
    <property type="entry name" value="HELICASE_CTER"/>
    <property type="match status" value="1"/>
</dbReference>
<sequence>MADVALPIDPLLPDIVSTLRGARSLVLEAPPGAGKTTRVPRALLEAGLGQGKEIIVLQPRRLPTRLAAQRVSDELGERVGDSVGYQVRFEDVRSAKTRLSFVTEGVLGRRLLSDPKLRDVGIVVLDEFHERHLSADISLALLRRLQETARPDLKVVVMSATLEAEPIRAYLGGSPSLRSEGRRFDVSVEYLPAPDDRYLDQQVLSGLKRVFAQGVDGDVLVFLPGAGEIRRARDTCAEFAERQGADVLPLHGDLSPAEQDRAVRRSSRRKVILSTNVAETSVTIDGVAVVIDSGLARVASHSPWSGLPTLKLSKVSRASAIQRAGRAGRTRAGHCLRLYTQHDFDGRPEQDAPEIRRTDLAETVLSLRAAGITDLAAFPFFEPPPAASLDAAETLLRRLGAVDPSGRVTEVGERLLRFPVHPRQARIIVEGERRGVGAEAAVLAALMGERDIRREARANLGQGGRSAAIVSGPSDLLELFERFREAERAGFASGRMHSLSLEAGAVQSVDRVQKQLRRAVRGQGQRPQRPEDVEQALMLSVLAGYPDRVARRRRPRAPELLMFGGGTATLSDVSVVQDADLMVAADAEERPGKGAVVRLASAVEPEWLLDLYPDALEEVDTLQWNAEARRVERLTRLSYGNLVLEETRTPAPASEATARVLVEAALAAGPGKFADPEALEQWRTRVALLAEAFPEARFPTIDDAFLRDALASLCSDARSFKDLEGVSLLDALYARLTSEQQRLLASHAPERVTLPGGRGVKVHYEPGKPPWVESRLQDFFGMAQGPNVCAGRVPLVLHLLAPNMRAVQVTTDLAGFWERHYPAIRKELSRKYPRHSWPEDPRHAQPPAPRPPRR</sequence>
<dbReference type="SMART" id="SM00490">
    <property type="entry name" value="HELICc"/>
    <property type="match status" value="1"/>
</dbReference>
<feature type="domain" description="Helicase C-terminal" evidence="7">
    <location>
        <begin position="198"/>
        <end position="371"/>
    </location>
</feature>
<gene>
    <name evidence="8" type="ordered locus">LILAB_23025</name>
</gene>
<evidence type="ECO:0000256" key="5">
    <source>
        <dbReference type="SAM" id="MobiDB-lite"/>
    </source>
</evidence>
<dbReference type="InterPro" id="IPR027417">
    <property type="entry name" value="P-loop_NTPase"/>
</dbReference>
<feature type="region of interest" description="Disordered" evidence="5">
    <location>
        <begin position="833"/>
        <end position="854"/>
    </location>
</feature>
<dbReference type="NCBIfam" id="TIGR01970">
    <property type="entry name" value="DEAH_box_HrpB"/>
    <property type="match status" value="1"/>
</dbReference>
<keyword evidence="2" id="KW-0378">Hydrolase</keyword>
<dbReference type="SMART" id="SM00847">
    <property type="entry name" value="HA2"/>
    <property type="match status" value="1"/>
</dbReference>
<accession>F8CLH6</accession>
<dbReference type="PANTHER" id="PTHR43519:SF1">
    <property type="entry name" value="ATP-DEPENDENT RNA HELICASE HRPB"/>
    <property type="match status" value="1"/>
</dbReference>
<evidence type="ECO:0000259" key="6">
    <source>
        <dbReference type="PROSITE" id="PS51192"/>
    </source>
</evidence>
<dbReference type="InterPro" id="IPR013689">
    <property type="entry name" value="RNA_helicase_ATP-dep_HrpB_C"/>
</dbReference>
<dbReference type="GO" id="GO:0004386">
    <property type="term" value="F:helicase activity"/>
    <property type="evidence" value="ECO:0007669"/>
    <property type="project" value="UniProtKB-KW"/>
</dbReference>
<dbReference type="Pfam" id="PF08482">
    <property type="entry name" value="HrpB_C"/>
    <property type="match status" value="1"/>
</dbReference>
<dbReference type="GO" id="GO:0003676">
    <property type="term" value="F:nucleic acid binding"/>
    <property type="evidence" value="ECO:0007669"/>
    <property type="project" value="InterPro"/>
</dbReference>
<dbReference type="Pfam" id="PF04408">
    <property type="entry name" value="WHD_HA2"/>
    <property type="match status" value="1"/>
</dbReference>
<dbReference type="eggNOG" id="COG1643">
    <property type="taxonomic scope" value="Bacteria"/>
</dbReference>
<dbReference type="GO" id="GO:0016787">
    <property type="term" value="F:hydrolase activity"/>
    <property type="evidence" value="ECO:0007669"/>
    <property type="project" value="UniProtKB-KW"/>
</dbReference>
<name>F8CLH6_MYXFH</name>
<dbReference type="InterPro" id="IPR048333">
    <property type="entry name" value="HA2_WH"/>
</dbReference>
<keyword evidence="3 8" id="KW-0347">Helicase</keyword>
<dbReference type="FunFam" id="3.40.50.300:FF:002125">
    <property type="entry name" value="ATP-dependent helicase HrpB"/>
    <property type="match status" value="1"/>
</dbReference>
<proteinExistence type="predicted"/>
<dbReference type="KEGG" id="mfu:LILAB_23025"/>
<evidence type="ECO:0000256" key="4">
    <source>
        <dbReference type="ARBA" id="ARBA00022840"/>
    </source>
</evidence>
<dbReference type="InterPro" id="IPR007502">
    <property type="entry name" value="Helicase-assoc_dom"/>
</dbReference>
<feature type="compositionally biased region" description="Pro residues" evidence="5">
    <location>
        <begin position="844"/>
        <end position="854"/>
    </location>
</feature>